<dbReference type="PANTHER" id="PTHR36929:SF5">
    <property type="entry name" value="BLR6751 PROTEIN"/>
    <property type="match status" value="1"/>
</dbReference>
<dbReference type="Proteomes" id="UP000505355">
    <property type="component" value="Chromosome"/>
</dbReference>
<dbReference type="InterPro" id="IPR023393">
    <property type="entry name" value="START-like_dom_sf"/>
</dbReference>
<protein>
    <submittedName>
        <fullName evidence="3">SRPBCC domain-containing protein</fullName>
    </submittedName>
</protein>
<sequence length="148" mass="17454">MENTKDRELKLTRLLDAPVELVWEVWASPEHIANWWGPEGFTNTIHHMDFRPGGDWEFTMHGPDGTDYNNKNTFVEVVENRRVVYEHVSTPKHLTTVTFEAQGDKTVLTWHMLFESREQLEQVVKVFKADVGLKQNVERMNQYLINRQ</sequence>
<evidence type="ECO:0000313" key="3">
    <source>
        <dbReference type="EMBL" id="QKJ32223.1"/>
    </source>
</evidence>
<evidence type="ECO:0000259" key="2">
    <source>
        <dbReference type="Pfam" id="PF08327"/>
    </source>
</evidence>
<reference evidence="3 4" key="1">
    <citation type="submission" date="2020-05" db="EMBL/GenBank/DDBJ databases">
        <title>Mucilaginibacter mali sp. nov.</title>
        <authorList>
            <person name="Kim H.S."/>
            <person name="Lee K.C."/>
            <person name="Suh M.K."/>
            <person name="Kim J.-S."/>
            <person name="Han K.-I."/>
            <person name="Eom M.K."/>
            <person name="Shin Y.K."/>
            <person name="Lee J.-S."/>
        </authorList>
    </citation>
    <scope>NUCLEOTIDE SEQUENCE [LARGE SCALE GENOMIC DNA]</scope>
    <source>
        <strain evidence="3 4">G2-14</strain>
    </source>
</reference>
<dbReference type="AlphaFoldDB" id="A0A7D4PX47"/>
<evidence type="ECO:0000313" key="4">
    <source>
        <dbReference type="Proteomes" id="UP000505355"/>
    </source>
</evidence>
<dbReference type="Gene3D" id="3.30.530.20">
    <property type="match status" value="1"/>
</dbReference>
<accession>A0A7D4PX47</accession>
<organism evidence="3 4">
    <name type="scientific">Mucilaginibacter mali</name>
    <dbReference type="NCBI Taxonomy" id="2740462"/>
    <lineage>
        <taxon>Bacteria</taxon>
        <taxon>Pseudomonadati</taxon>
        <taxon>Bacteroidota</taxon>
        <taxon>Sphingobacteriia</taxon>
        <taxon>Sphingobacteriales</taxon>
        <taxon>Sphingobacteriaceae</taxon>
        <taxon>Mucilaginibacter</taxon>
    </lineage>
</organism>
<dbReference type="RefSeq" id="WP_173416874.1">
    <property type="nucleotide sequence ID" value="NZ_CP054139.1"/>
</dbReference>
<dbReference type="InterPro" id="IPR013538">
    <property type="entry name" value="ASHA1/2-like_C"/>
</dbReference>
<dbReference type="PANTHER" id="PTHR36929">
    <property type="entry name" value="ATTACHMENT SUBUNIT, PUTATIVE-RELATED"/>
    <property type="match status" value="1"/>
</dbReference>
<dbReference type="SUPFAM" id="SSF55961">
    <property type="entry name" value="Bet v1-like"/>
    <property type="match status" value="1"/>
</dbReference>
<name>A0A7D4PX47_9SPHI</name>
<dbReference type="KEGG" id="mmab:HQ865_21485"/>
<feature type="domain" description="Activator of Hsp90 ATPase homologue 1/2-like C-terminal" evidence="2">
    <location>
        <begin position="16"/>
        <end position="144"/>
    </location>
</feature>
<comment type="similarity">
    <text evidence="1">Belongs to the AHA1 family.</text>
</comment>
<proteinExistence type="inferred from homology"/>
<evidence type="ECO:0000256" key="1">
    <source>
        <dbReference type="ARBA" id="ARBA00006817"/>
    </source>
</evidence>
<dbReference type="EMBL" id="CP054139">
    <property type="protein sequence ID" value="QKJ32223.1"/>
    <property type="molecule type" value="Genomic_DNA"/>
</dbReference>
<keyword evidence="4" id="KW-1185">Reference proteome</keyword>
<dbReference type="Pfam" id="PF08327">
    <property type="entry name" value="AHSA1"/>
    <property type="match status" value="1"/>
</dbReference>
<gene>
    <name evidence="3" type="ORF">HQ865_21485</name>
</gene>